<dbReference type="AlphaFoldDB" id="A0A3M7R2V6"/>
<evidence type="ECO:0000313" key="1">
    <source>
        <dbReference type="EMBL" id="RNA17799.1"/>
    </source>
</evidence>
<proteinExistence type="predicted"/>
<evidence type="ECO:0000313" key="2">
    <source>
        <dbReference type="Proteomes" id="UP000276133"/>
    </source>
</evidence>
<organism evidence="1 2">
    <name type="scientific">Brachionus plicatilis</name>
    <name type="common">Marine rotifer</name>
    <name type="synonym">Brachionus muelleri</name>
    <dbReference type="NCBI Taxonomy" id="10195"/>
    <lineage>
        <taxon>Eukaryota</taxon>
        <taxon>Metazoa</taxon>
        <taxon>Spiralia</taxon>
        <taxon>Gnathifera</taxon>
        <taxon>Rotifera</taxon>
        <taxon>Eurotatoria</taxon>
        <taxon>Monogononta</taxon>
        <taxon>Pseudotrocha</taxon>
        <taxon>Ploima</taxon>
        <taxon>Brachionidae</taxon>
        <taxon>Brachionus</taxon>
    </lineage>
</organism>
<protein>
    <submittedName>
        <fullName evidence="1">Uncharacterized protein</fullName>
    </submittedName>
</protein>
<keyword evidence="2" id="KW-1185">Reference proteome</keyword>
<dbReference type="Proteomes" id="UP000276133">
    <property type="component" value="Unassembled WGS sequence"/>
</dbReference>
<reference evidence="1 2" key="1">
    <citation type="journal article" date="2018" name="Sci. Rep.">
        <title>Genomic signatures of local adaptation to the degree of environmental predictability in rotifers.</title>
        <authorList>
            <person name="Franch-Gras L."/>
            <person name="Hahn C."/>
            <person name="Garcia-Roger E.M."/>
            <person name="Carmona M.J."/>
            <person name="Serra M."/>
            <person name="Gomez A."/>
        </authorList>
    </citation>
    <scope>NUCLEOTIDE SEQUENCE [LARGE SCALE GENOMIC DNA]</scope>
    <source>
        <strain evidence="1">HYR1</strain>
    </source>
</reference>
<comment type="caution">
    <text evidence="1">The sequence shown here is derived from an EMBL/GenBank/DDBJ whole genome shotgun (WGS) entry which is preliminary data.</text>
</comment>
<dbReference type="EMBL" id="REGN01004370">
    <property type="protein sequence ID" value="RNA17799.1"/>
    <property type="molecule type" value="Genomic_DNA"/>
</dbReference>
<name>A0A3M7R2V6_BRAPC</name>
<accession>A0A3M7R2V6</accession>
<sequence length="91" mass="11040">MKIRFGQLISNSDLIEKEDMLCQIFYFKMQIEYHFLLNLIVISELKIEFPIKLQPVIRHVDTNSKIWFEIISLSDMNYLYLENYSSINFIR</sequence>
<gene>
    <name evidence="1" type="ORF">BpHYR1_041022</name>
</gene>